<feature type="transmembrane region" description="Helical" evidence="1">
    <location>
        <begin position="253"/>
        <end position="270"/>
    </location>
</feature>
<feature type="transmembrane region" description="Helical" evidence="1">
    <location>
        <begin position="277"/>
        <end position="298"/>
    </location>
</feature>
<gene>
    <name evidence="2" type="ORF">ACFQJ4_05345</name>
</gene>
<dbReference type="RefSeq" id="WP_276235759.1">
    <property type="nucleotide sequence ID" value="NZ_CP119802.1"/>
</dbReference>
<keyword evidence="1" id="KW-1133">Transmembrane helix</keyword>
<evidence type="ECO:0000313" key="3">
    <source>
        <dbReference type="Proteomes" id="UP001596398"/>
    </source>
</evidence>
<dbReference type="InterPro" id="IPR014509">
    <property type="entry name" value="YjdF-like"/>
</dbReference>
<dbReference type="AlphaFoldDB" id="A0ABD5ZMS5"/>
<dbReference type="Proteomes" id="UP001596398">
    <property type="component" value="Unassembled WGS sequence"/>
</dbReference>
<comment type="caution">
    <text evidence="2">The sequence shown here is derived from an EMBL/GenBank/DDBJ whole genome shotgun (WGS) entry which is preliminary data.</text>
</comment>
<evidence type="ECO:0000256" key="1">
    <source>
        <dbReference type="SAM" id="Phobius"/>
    </source>
</evidence>
<feature type="transmembrane region" description="Helical" evidence="1">
    <location>
        <begin position="377"/>
        <end position="396"/>
    </location>
</feature>
<keyword evidence="1" id="KW-0472">Membrane</keyword>
<accession>A0ABD5ZMS5</accession>
<proteinExistence type="predicted"/>
<keyword evidence="1" id="KW-0812">Transmembrane</keyword>
<feature type="transmembrane region" description="Helical" evidence="1">
    <location>
        <begin position="231"/>
        <end position="247"/>
    </location>
</feature>
<feature type="transmembrane region" description="Helical" evidence="1">
    <location>
        <begin position="331"/>
        <end position="355"/>
    </location>
</feature>
<dbReference type="Pfam" id="PF09997">
    <property type="entry name" value="DUF2238"/>
    <property type="match status" value="1"/>
</dbReference>
<feature type="transmembrane region" description="Helical" evidence="1">
    <location>
        <begin position="126"/>
        <end position="145"/>
    </location>
</feature>
<feature type="transmembrane region" description="Helical" evidence="1">
    <location>
        <begin position="96"/>
        <end position="114"/>
    </location>
</feature>
<dbReference type="GeneID" id="79266412"/>
<dbReference type="EMBL" id="JBHTAP010000001">
    <property type="protein sequence ID" value="MFC7234743.1"/>
    <property type="molecule type" value="Genomic_DNA"/>
</dbReference>
<feature type="transmembrane region" description="Helical" evidence="1">
    <location>
        <begin position="61"/>
        <end position="84"/>
    </location>
</feature>
<sequence length="404" mass="41500">MTRLAAPRVQRGATRLLQAAIAAMLAVGVATANLAVVVNAALSLAATFLPAAVARDLRTNPPAWLTLFVAFALFLHTLGMLGLYGDVWWYDHLTHTLSATLVAGVGYVAVRALADHDDRVVLPPEFTVVLVLLATLALGVVWELLEFAARGAAALVGAEPVLVQYGLDDTLADLLFDAVGATVAAALGPGSVGGLVDAVRARLDERGGDGDRGPGLDALVRRDPANARRSWLVLAGLVAAGAASLSTGALLPAVAAGGVLALALVPAVAVRDRRAMLPWRLLALAALPAAATALARPWLASAPVAYLAVAAVALVVAVELHAFTPVEMTPGLAVAFVVATTLSAAAVWALVRWALDLWLDTGLLLAPGVPEAAVETALMWEFVAAAVAGVAAGVAFERWLRRTA</sequence>
<feature type="transmembrane region" description="Helical" evidence="1">
    <location>
        <begin position="304"/>
        <end position="324"/>
    </location>
</feature>
<protein>
    <recommendedName>
        <fullName evidence="4">Fusaric acid resistance protein-like</fullName>
    </recommendedName>
</protein>
<reference evidence="2 3" key="1">
    <citation type="journal article" date="2019" name="Int. J. Syst. Evol. Microbiol.">
        <title>The Global Catalogue of Microorganisms (GCM) 10K type strain sequencing project: providing services to taxonomists for standard genome sequencing and annotation.</title>
        <authorList>
            <consortium name="The Broad Institute Genomics Platform"/>
            <consortium name="The Broad Institute Genome Sequencing Center for Infectious Disease"/>
            <person name="Wu L."/>
            <person name="Ma J."/>
        </authorList>
    </citation>
    <scope>NUCLEOTIDE SEQUENCE [LARGE SCALE GENOMIC DNA]</scope>
    <source>
        <strain evidence="2 3">DT85</strain>
    </source>
</reference>
<organism evidence="2 3">
    <name type="scientific">Halosegnis marinus</name>
    <dbReference type="NCBI Taxonomy" id="3034023"/>
    <lineage>
        <taxon>Archaea</taxon>
        <taxon>Methanobacteriati</taxon>
        <taxon>Methanobacteriota</taxon>
        <taxon>Stenosarchaea group</taxon>
        <taxon>Halobacteria</taxon>
        <taxon>Halobacteriales</taxon>
        <taxon>Natronomonadaceae</taxon>
        <taxon>Halosegnis</taxon>
    </lineage>
</organism>
<evidence type="ECO:0000313" key="2">
    <source>
        <dbReference type="EMBL" id="MFC7234743.1"/>
    </source>
</evidence>
<evidence type="ECO:0008006" key="4">
    <source>
        <dbReference type="Google" id="ProtNLM"/>
    </source>
</evidence>
<name>A0ABD5ZMS5_9EURY</name>
<keyword evidence="3" id="KW-1185">Reference proteome</keyword>